<organism evidence="2">
    <name type="scientific">hydrothermal vent metagenome</name>
    <dbReference type="NCBI Taxonomy" id="652676"/>
    <lineage>
        <taxon>unclassified sequences</taxon>
        <taxon>metagenomes</taxon>
        <taxon>ecological metagenomes</taxon>
    </lineage>
</organism>
<dbReference type="AlphaFoldDB" id="A0A3B0XIY3"/>
<feature type="domain" description="AbiEi antitoxin N-terminal" evidence="1">
    <location>
        <begin position="22"/>
        <end position="53"/>
    </location>
</feature>
<dbReference type="EMBL" id="UOFI01000014">
    <property type="protein sequence ID" value="VAW61679.1"/>
    <property type="molecule type" value="Genomic_DNA"/>
</dbReference>
<accession>A0A3B0XIY3</accession>
<protein>
    <recommendedName>
        <fullName evidence="1">AbiEi antitoxin N-terminal domain-containing protein</fullName>
    </recommendedName>
</protein>
<reference evidence="2" key="1">
    <citation type="submission" date="2018-06" db="EMBL/GenBank/DDBJ databases">
        <authorList>
            <person name="Zhirakovskaya E."/>
        </authorList>
    </citation>
    <scope>NUCLEOTIDE SEQUENCE</scope>
</reference>
<evidence type="ECO:0000259" key="1">
    <source>
        <dbReference type="Pfam" id="PF13338"/>
    </source>
</evidence>
<proteinExistence type="predicted"/>
<name>A0A3B0XIY3_9ZZZZ</name>
<dbReference type="Pfam" id="PF13338">
    <property type="entry name" value="AbiEi_4"/>
    <property type="match status" value="1"/>
</dbReference>
<gene>
    <name evidence="2" type="ORF">MNBD_GAMMA09-3867</name>
</gene>
<sequence>MNKVEQQVITIVTKQGAVCADDLAFHGIPREYLPRMTKKGLLQRMVRGVYCLPDADITEHHDLALVSARVHNGVITLLSALAFHQIGTQVPHEIWVAVKARGYAPKFDYPPVRYHYYSGAAYELGIETHIIDGIEVKVYSVAKTVVDCFRLRNKVGLDAALEALKEGWRAKKFTADELLLLAKKCRIASVIQPHFEMLVA</sequence>
<evidence type="ECO:0000313" key="2">
    <source>
        <dbReference type="EMBL" id="VAW61679.1"/>
    </source>
</evidence>
<dbReference type="InterPro" id="IPR025159">
    <property type="entry name" value="AbiEi_N"/>
</dbReference>